<keyword evidence="11" id="KW-1185">Reference proteome</keyword>
<dbReference type="SUPFAM" id="SSF52343">
    <property type="entry name" value="Ferredoxin reductase-like, C-terminal NADP-linked domain"/>
    <property type="match status" value="1"/>
</dbReference>
<dbReference type="InterPro" id="IPR013112">
    <property type="entry name" value="FAD-bd_8"/>
</dbReference>
<dbReference type="InterPro" id="IPR050369">
    <property type="entry name" value="RBOH/FRE"/>
</dbReference>
<dbReference type="EMBL" id="LSSK01001664">
    <property type="protein sequence ID" value="OMH79117.1"/>
    <property type="molecule type" value="Genomic_DNA"/>
</dbReference>
<dbReference type="InterPro" id="IPR039261">
    <property type="entry name" value="FNR_nucleotide-bd"/>
</dbReference>
<dbReference type="PANTHER" id="PTHR11972">
    <property type="entry name" value="NADPH OXIDASE"/>
    <property type="match status" value="1"/>
</dbReference>
<reference evidence="11" key="1">
    <citation type="submission" date="2017-01" db="EMBL/GenBank/DDBJ databases">
        <authorList>
            <person name="Wang Y."/>
            <person name="White M."/>
            <person name="Kvist S."/>
            <person name="Moncalvo J.-M."/>
        </authorList>
    </citation>
    <scope>NUCLEOTIDE SEQUENCE [LARGE SCALE GENOMIC DNA]</scope>
    <source>
        <strain evidence="11">COL-18-3</strain>
    </source>
</reference>
<evidence type="ECO:0000256" key="8">
    <source>
        <dbReference type="SAM" id="Phobius"/>
    </source>
</evidence>
<proteinExistence type="predicted"/>
<dbReference type="InterPro" id="IPR013130">
    <property type="entry name" value="Fe3_Rdtase_TM_dom"/>
</dbReference>
<protein>
    <submittedName>
        <fullName evidence="10">Superoxide-generating NADPH oxidase heavy chain subunit B</fullName>
    </submittedName>
</protein>
<evidence type="ECO:0000313" key="10">
    <source>
        <dbReference type="EMBL" id="OMH79117.1"/>
    </source>
</evidence>
<keyword evidence="6" id="KW-0406">Ion transport</keyword>
<dbReference type="InterPro" id="IPR017927">
    <property type="entry name" value="FAD-bd_FR_type"/>
</dbReference>
<evidence type="ECO:0000256" key="6">
    <source>
        <dbReference type="ARBA" id="ARBA00023065"/>
    </source>
</evidence>
<feature type="transmembrane region" description="Helical" evidence="8">
    <location>
        <begin position="112"/>
        <end position="131"/>
    </location>
</feature>
<dbReference type="Gene3D" id="3.40.50.80">
    <property type="entry name" value="Nucleotide-binding domain of ferredoxin-NADP reductase (FNR) module"/>
    <property type="match status" value="1"/>
</dbReference>
<keyword evidence="3" id="KW-0249">Electron transport</keyword>
<keyword evidence="6" id="KW-0813">Transport</keyword>
<feature type="domain" description="FAD-binding FR-type" evidence="9">
    <location>
        <begin position="183"/>
        <end position="300"/>
    </location>
</feature>
<evidence type="ECO:0000259" key="9">
    <source>
        <dbReference type="PROSITE" id="PS51384"/>
    </source>
</evidence>
<dbReference type="SUPFAM" id="SSF63380">
    <property type="entry name" value="Riboflavin synthase domain-like"/>
    <property type="match status" value="1"/>
</dbReference>
<dbReference type="GO" id="GO:0005886">
    <property type="term" value="C:plasma membrane"/>
    <property type="evidence" value="ECO:0007669"/>
    <property type="project" value="TreeGrafter"/>
</dbReference>
<dbReference type="GO" id="GO:0016491">
    <property type="term" value="F:oxidoreductase activity"/>
    <property type="evidence" value="ECO:0007669"/>
    <property type="project" value="UniProtKB-KW"/>
</dbReference>
<evidence type="ECO:0000313" key="11">
    <source>
        <dbReference type="Proteomes" id="UP000188320"/>
    </source>
</evidence>
<dbReference type="PRINTS" id="PR00466">
    <property type="entry name" value="GP91PHOX"/>
</dbReference>
<dbReference type="Pfam" id="PF08030">
    <property type="entry name" value="NAD_binding_6"/>
    <property type="match status" value="1"/>
</dbReference>
<dbReference type="InterPro" id="IPR013121">
    <property type="entry name" value="Fe_red_NAD-bd_6"/>
</dbReference>
<evidence type="ECO:0000256" key="3">
    <source>
        <dbReference type="ARBA" id="ARBA00022982"/>
    </source>
</evidence>
<dbReference type="Pfam" id="PF08022">
    <property type="entry name" value="FAD_binding_8"/>
    <property type="match status" value="1"/>
</dbReference>
<evidence type="ECO:0000256" key="2">
    <source>
        <dbReference type="ARBA" id="ARBA00022692"/>
    </source>
</evidence>
<dbReference type="OrthoDB" id="167398at2759"/>
<dbReference type="Pfam" id="PF01794">
    <property type="entry name" value="Ferric_reduct"/>
    <property type="match status" value="1"/>
</dbReference>
<dbReference type="GO" id="GO:0006811">
    <property type="term" value="P:monoatomic ion transport"/>
    <property type="evidence" value="ECO:0007669"/>
    <property type="project" value="UniProtKB-KW"/>
</dbReference>
<feature type="transmembrane region" description="Helical" evidence="8">
    <location>
        <begin position="342"/>
        <end position="363"/>
    </location>
</feature>
<dbReference type="AlphaFoldDB" id="A0A1R1PDR5"/>
<keyword evidence="5" id="KW-0560">Oxidoreductase</keyword>
<dbReference type="InterPro" id="IPR000778">
    <property type="entry name" value="Cyt_b245_heavy_chain"/>
</dbReference>
<keyword evidence="2 8" id="KW-0812">Transmembrane</keyword>
<evidence type="ECO:0000256" key="4">
    <source>
        <dbReference type="ARBA" id="ARBA00022989"/>
    </source>
</evidence>
<accession>A0A1R1PDR5</accession>
<keyword evidence="7 8" id="KW-0472">Membrane</keyword>
<dbReference type="Gene3D" id="2.40.30.10">
    <property type="entry name" value="Translation factors"/>
    <property type="match status" value="1"/>
</dbReference>
<dbReference type="PROSITE" id="PS51384">
    <property type="entry name" value="FAD_FR"/>
    <property type="match status" value="1"/>
</dbReference>
<dbReference type="PANTHER" id="PTHR11972:SF153">
    <property type="entry name" value="SUPEROXIDE-GENERATING NADPH OXIDASE HEAVY CHAIN SUBUNIT A"/>
    <property type="match status" value="1"/>
</dbReference>
<organism evidence="10 11">
    <name type="scientific">Zancudomyces culisetae</name>
    <name type="common">Gut fungus</name>
    <name type="synonym">Smittium culisetae</name>
    <dbReference type="NCBI Taxonomy" id="1213189"/>
    <lineage>
        <taxon>Eukaryota</taxon>
        <taxon>Fungi</taxon>
        <taxon>Fungi incertae sedis</taxon>
        <taxon>Zoopagomycota</taxon>
        <taxon>Kickxellomycotina</taxon>
        <taxon>Harpellomycetes</taxon>
        <taxon>Harpellales</taxon>
        <taxon>Legeriomycetaceae</taxon>
        <taxon>Zancudomyces</taxon>
    </lineage>
</organism>
<gene>
    <name evidence="10" type="ORF">AX774_g7481</name>
</gene>
<evidence type="ECO:0000256" key="5">
    <source>
        <dbReference type="ARBA" id="ARBA00023002"/>
    </source>
</evidence>
<dbReference type="Proteomes" id="UP000188320">
    <property type="component" value="Unassembled WGS sequence"/>
</dbReference>
<sequence>MNILRKFILDRMSRLLKPSTRKKWLFFSGWRTIRMENTLSLHLLFTLGFVFWSVLHSALGVYRYYNPTIIITYPGAGKAGFDPHLAALDGLLSIRSGTGPGEPIVTVKRVRYKYFVTGLIDMSILFVLVLFTLPPIRRRFYELFYYTHHLFYAVVVATLLHVKISDNKVWVPGVAIYVIDKLYRMTKVQLSNKEPISVKDWTASTYEIRVKPTERIKRMLTYGQYVHINCPEISKLEWHPFDIANIKGDEYLNIYIKKDGKWTQQLYNLLFDNGASTTSSLSEQGRVEVTDKALESFSDEVDLGLSNADGIKPKRIILTDKISIGITGCYESIYKYAFENQVIALIATGTGIATNASIIRYFLARPEKVKTKKIYLVWSYREPETIGMLYDLIKSISDKQLWNSSIFFYIYCTKKADESFEKVVISEFLTNQIKYTIGERPNYKSILRSIADDNANSTVGVTFVGNRATQRSVSRKCNAVNRTRSVTAKINFYHEYYN</sequence>
<evidence type="ECO:0000256" key="7">
    <source>
        <dbReference type="ARBA" id="ARBA00023136"/>
    </source>
</evidence>
<evidence type="ECO:0000256" key="1">
    <source>
        <dbReference type="ARBA" id="ARBA00004141"/>
    </source>
</evidence>
<comment type="caution">
    <text evidence="10">The sequence shown here is derived from an EMBL/GenBank/DDBJ whole genome shotgun (WGS) entry which is preliminary data.</text>
</comment>
<comment type="subcellular location">
    <subcellularLocation>
        <location evidence="1">Membrane</location>
        <topology evidence="1">Multi-pass membrane protein</topology>
    </subcellularLocation>
</comment>
<name>A0A1R1PDR5_ZANCU</name>
<dbReference type="InterPro" id="IPR017938">
    <property type="entry name" value="Riboflavin_synthase-like_b-brl"/>
</dbReference>
<keyword evidence="4 8" id="KW-1133">Transmembrane helix</keyword>